<dbReference type="InterPro" id="IPR036412">
    <property type="entry name" value="HAD-like_sf"/>
</dbReference>
<evidence type="ECO:0000313" key="2">
    <source>
        <dbReference type="EMBL" id="RWR72191.1"/>
    </source>
</evidence>
<dbReference type="SUPFAM" id="SSF56784">
    <property type="entry name" value="HAD-like"/>
    <property type="match status" value="1"/>
</dbReference>
<sequence length="382" mass="43025">MVDSSIAATSLLGHRPLYQGACYREGLCKQRRLDSCRVLVSDFLGRPIISYRTPSRTRRYAVDGFAASTTKALAMELTKEANSFSEEEERIRRNLNYSTSSGSKQQRVWPPHNKADNPSLHNPLLRQERLGCGWLAAIFEWEGVLIEDNPDLEKQAWLALCQEEGKSPPPAFILRRIEGMKNEQAISEVLCWSRDPATLRRLGSRKEEIYQSLQGGFYQLRSGSHEFVTTLVNYKIPIALVSTRSRKNLEMAIEAIGITGFFSVIVAAEDVYRGKPDPEMFIYAAQLLNFIPERCIVFGNSNSTVEAAHDARMKCVAVASKHPMYELGAADLVVRRLDELSIVDLKNLADVDLPEFEPEVEMEEEEDPFPSTSVGVKDICMK</sequence>
<dbReference type="InterPro" id="IPR041492">
    <property type="entry name" value="HAD_2"/>
</dbReference>
<evidence type="ECO:0000313" key="3">
    <source>
        <dbReference type="Proteomes" id="UP000283530"/>
    </source>
</evidence>
<dbReference type="STRING" id="337451.A0A443N108"/>
<name>A0A443N108_9MAGN</name>
<dbReference type="PANTHER" id="PTHR47108:SF1">
    <property type="entry name" value="5-AMINO-6-(5-PHOSPHO-D-RIBITYLAMINO)URACIL PHOSPHATASE, CHLOROPLASTIC"/>
    <property type="match status" value="1"/>
</dbReference>
<feature type="region of interest" description="Disordered" evidence="1">
    <location>
        <begin position="360"/>
        <end position="382"/>
    </location>
</feature>
<dbReference type="InterPro" id="IPR006439">
    <property type="entry name" value="HAD-SF_hydro_IA"/>
</dbReference>
<dbReference type="Pfam" id="PF13419">
    <property type="entry name" value="HAD_2"/>
    <property type="match status" value="1"/>
</dbReference>
<keyword evidence="3" id="KW-1185">Reference proteome</keyword>
<dbReference type="CDD" id="cd07505">
    <property type="entry name" value="HAD_BPGM-like"/>
    <property type="match status" value="1"/>
</dbReference>
<organism evidence="2 3">
    <name type="scientific">Cinnamomum micranthum f. kanehirae</name>
    <dbReference type="NCBI Taxonomy" id="337451"/>
    <lineage>
        <taxon>Eukaryota</taxon>
        <taxon>Viridiplantae</taxon>
        <taxon>Streptophyta</taxon>
        <taxon>Embryophyta</taxon>
        <taxon>Tracheophyta</taxon>
        <taxon>Spermatophyta</taxon>
        <taxon>Magnoliopsida</taxon>
        <taxon>Magnoliidae</taxon>
        <taxon>Laurales</taxon>
        <taxon>Lauraceae</taxon>
        <taxon>Cinnamomum</taxon>
    </lineage>
</organism>
<feature type="region of interest" description="Disordered" evidence="1">
    <location>
        <begin position="95"/>
        <end position="115"/>
    </location>
</feature>
<comment type="caution">
    <text evidence="2">The sequence shown here is derived from an EMBL/GenBank/DDBJ whole genome shotgun (WGS) entry which is preliminary data.</text>
</comment>
<proteinExistence type="predicted"/>
<dbReference type="InterPro" id="IPR023214">
    <property type="entry name" value="HAD_sf"/>
</dbReference>
<dbReference type="InterPro" id="IPR023198">
    <property type="entry name" value="PGP-like_dom2"/>
</dbReference>
<dbReference type="Gene3D" id="1.10.150.240">
    <property type="entry name" value="Putative phosphatase, domain 2"/>
    <property type="match status" value="1"/>
</dbReference>
<dbReference type="NCBIfam" id="TIGR01509">
    <property type="entry name" value="HAD-SF-IA-v3"/>
    <property type="match status" value="1"/>
</dbReference>
<feature type="compositionally biased region" description="Polar residues" evidence="1">
    <location>
        <begin position="95"/>
        <end position="106"/>
    </location>
</feature>
<dbReference type="AlphaFoldDB" id="A0A443N108"/>
<reference evidence="2 3" key="1">
    <citation type="journal article" date="2019" name="Nat. Plants">
        <title>Stout camphor tree genome fills gaps in understanding of flowering plant genome evolution.</title>
        <authorList>
            <person name="Chaw S.M."/>
            <person name="Liu Y.C."/>
            <person name="Wu Y.W."/>
            <person name="Wang H.Y."/>
            <person name="Lin C.I."/>
            <person name="Wu C.S."/>
            <person name="Ke H.M."/>
            <person name="Chang L.Y."/>
            <person name="Hsu C.Y."/>
            <person name="Yang H.T."/>
            <person name="Sudianto E."/>
            <person name="Hsu M.H."/>
            <person name="Wu K.P."/>
            <person name="Wang L.N."/>
            <person name="Leebens-Mack J.H."/>
            <person name="Tsai I.J."/>
        </authorList>
    </citation>
    <scope>NUCLEOTIDE SEQUENCE [LARGE SCALE GENOMIC DNA]</scope>
    <source>
        <strain evidence="3">cv. Chaw 1501</strain>
        <tissue evidence="2">Young leaves</tissue>
    </source>
</reference>
<protein>
    <submittedName>
        <fullName evidence="2">HAD-like domain-containing protein</fullName>
    </submittedName>
</protein>
<gene>
    <name evidence="2" type="ORF">CKAN_00040100</name>
</gene>
<dbReference type="Gene3D" id="3.40.50.1000">
    <property type="entry name" value="HAD superfamily/HAD-like"/>
    <property type="match status" value="1"/>
</dbReference>
<dbReference type="Proteomes" id="UP000283530">
    <property type="component" value="Unassembled WGS sequence"/>
</dbReference>
<dbReference type="OrthoDB" id="40579at2759"/>
<evidence type="ECO:0000256" key="1">
    <source>
        <dbReference type="SAM" id="MobiDB-lite"/>
    </source>
</evidence>
<accession>A0A443N108</accession>
<dbReference type="EMBL" id="QPKB01000001">
    <property type="protein sequence ID" value="RWR72191.1"/>
    <property type="molecule type" value="Genomic_DNA"/>
</dbReference>
<dbReference type="PANTHER" id="PTHR47108">
    <property type="entry name" value="5-AMINO-6-(5-PHOSPHO-D-RIBITYLAMINO)URACIL PHOSPHATASE, CHLOROPLASTIC"/>
    <property type="match status" value="1"/>
</dbReference>